<accession>A0A0V1L2J5</accession>
<dbReference type="AlphaFoldDB" id="A0A0V1L2J5"/>
<comment type="caution">
    <text evidence="2">The sequence shown here is derived from an EMBL/GenBank/DDBJ whole genome shotgun (WGS) entry which is preliminary data.</text>
</comment>
<evidence type="ECO:0000256" key="1">
    <source>
        <dbReference type="SAM" id="MobiDB-lite"/>
    </source>
</evidence>
<proteinExistence type="predicted"/>
<feature type="region of interest" description="Disordered" evidence="1">
    <location>
        <begin position="1"/>
        <end position="61"/>
    </location>
</feature>
<evidence type="ECO:0000313" key="2">
    <source>
        <dbReference type="EMBL" id="KRZ53775.1"/>
    </source>
</evidence>
<evidence type="ECO:0000313" key="3">
    <source>
        <dbReference type="Proteomes" id="UP000054721"/>
    </source>
</evidence>
<reference evidence="2 3" key="1">
    <citation type="submission" date="2015-05" db="EMBL/GenBank/DDBJ databases">
        <title>Evolution of Trichinella species and genotypes.</title>
        <authorList>
            <person name="Korhonen P.K."/>
            <person name="Edoardo P."/>
            <person name="Giuseppe L.R."/>
            <person name="Gasser R.B."/>
        </authorList>
    </citation>
    <scope>NUCLEOTIDE SEQUENCE [LARGE SCALE GENOMIC DNA]</scope>
    <source>
        <strain evidence="2">ISS10</strain>
    </source>
</reference>
<dbReference type="EMBL" id="JYDW01000155">
    <property type="protein sequence ID" value="KRZ53775.1"/>
    <property type="molecule type" value="Genomic_DNA"/>
</dbReference>
<dbReference type="Proteomes" id="UP000054721">
    <property type="component" value="Unassembled WGS sequence"/>
</dbReference>
<dbReference type="OrthoDB" id="10298499at2759"/>
<name>A0A0V1L2J5_9BILA</name>
<protein>
    <submittedName>
        <fullName evidence="2">Uncharacterized protein</fullName>
    </submittedName>
</protein>
<keyword evidence="3" id="KW-1185">Reference proteome</keyword>
<organism evidence="2 3">
    <name type="scientific">Trichinella nativa</name>
    <dbReference type="NCBI Taxonomy" id="6335"/>
    <lineage>
        <taxon>Eukaryota</taxon>
        <taxon>Metazoa</taxon>
        <taxon>Ecdysozoa</taxon>
        <taxon>Nematoda</taxon>
        <taxon>Enoplea</taxon>
        <taxon>Dorylaimia</taxon>
        <taxon>Trichinellida</taxon>
        <taxon>Trichinellidae</taxon>
        <taxon>Trichinella</taxon>
    </lineage>
</organism>
<sequence>MRQLAMVDKQESEKEKDKAEKLNAETRLGRRQQPPPFILYETRGNRKGKGRSVGRPSTMDLPFDQRGTVLCVL</sequence>
<feature type="compositionally biased region" description="Basic and acidic residues" evidence="1">
    <location>
        <begin position="8"/>
        <end position="28"/>
    </location>
</feature>
<gene>
    <name evidence="2" type="ORF">T02_10213</name>
</gene>